<evidence type="ECO:0000313" key="3">
    <source>
        <dbReference type="Proteomes" id="UP000306584"/>
    </source>
</evidence>
<dbReference type="InterPro" id="IPR051678">
    <property type="entry name" value="AGP_Transferase"/>
</dbReference>
<dbReference type="PANTHER" id="PTHR21310:SF15">
    <property type="entry name" value="AMINOGLYCOSIDE PHOSPHOTRANSFERASE DOMAIN-CONTAINING PROTEIN"/>
    <property type="match status" value="1"/>
</dbReference>
<dbReference type="EMBL" id="QZBD01000515">
    <property type="protein sequence ID" value="THY12194.1"/>
    <property type="molecule type" value="Genomic_DNA"/>
</dbReference>
<accession>A0A4S9KAI4</accession>
<proteinExistence type="predicted"/>
<dbReference type="Gene3D" id="3.90.1200.10">
    <property type="match status" value="1"/>
</dbReference>
<evidence type="ECO:0000259" key="1">
    <source>
        <dbReference type="Pfam" id="PF01636"/>
    </source>
</evidence>
<protein>
    <recommendedName>
        <fullName evidence="1">Aminoglycoside phosphotransferase domain-containing protein</fullName>
    </recommendedName>
</protein>
<name>A0A4S9KAI4_AURPU</name>
<dbReference type="SUPFAM" id="SSF56112">
    <property type="entry name" value="Protein kinase-like (PK-like)"/>
    <property type="match status" value="1"/>
</dbReference>
<dbReference type="Proteomes" id="UP000306584">
    <property type="component" value="Unassembled WGS sequence"/>
</dbReference>
<dbReference type="InterPro" id="IPR002575">
    <property type="entry name" value="Aminoglycoside_PTrfase"/>
</dbReference>
<organism evidence="2 3">
    <name type="scientific">Aureobasidium pullulans</name>
    <name type="common">Black yeast</name>
    <name type="synonym">Pullularia pullulans</name>
    <dbReference type="NCBI Taxonomy" id="5580"/>
    <lineage>
        <taxon>Eukaryota</taxon>
        <taxon>Fungi</taxon>
        <taxon>Dikarya</taxon>
        <taxon>Ascomycota</taxon>
        <taxon>Pezizomycotina</taxon>
        <taxon>Dothideomycetes</taxon>
        <taxon>Dothideomycetidae</taxon>
        <taxon>Dothideales</taxon>
        <taxon>Saccotheciaceae</taxon>
        <taxon>Aureobasidium</taxon>
    </lineage>
</organism>
<comment type="caution">
    <text evidence="2">The sequence shown here is derived from an EMBL/GenBank/DDBJ whole genome shotgun (WGS) entry which is preliminary data.</text>
</comment>
<dbReference type="PANTHER" id="PTHR21310">
    <property type="entry name" value="AMINOGLYCOSIDE PHOSPHOTRANSFERASE-RELATED-RELATED"/>
    <property type="match status" value="1"/>
</dbReference>
<sequence>MQSWLSSKKISPRQEYSPSELILRISGNHISKIKTNNEAAVLLWLRDNTNIPVPRVVAHDSSTNNSLGQEYILMTREPGESLSDVYGALSSAQMDSVLDQLIDINAGLHKHTWSHIGGFSLDESGAVIPGPVLEETFWFEPDIAALWPASETYSSLNILGPFNSYVDYISAHMLKYKHAIEVHSSLKHMHDILPQLESFLKIINKEPMWTKLNSIPLRLAHKDLHFANILIDPATARITSILDWEFAGVVPFTRWNPSRAFLWNAQENSTSRDEKIALMERYERRCKERGCGYLIEDAEFTSKEQENMQTAATYLRVIVEVCPRGEGMESVIVWKETAVKAMSALGA</sequence>
<dbReference type="AlphaFoldDB" id="A0A4S9KAI4"/>
<evidence type="ECO:0000313" key="2">
    <source>
        <dbReference type="EMBL" id="THY12194.1"/>
    </source>
</evidence>
<reference evidence="2 3" key="1">
    <citation type="submission" date="2018-10" db="EMBL/GenBank/DDBJ databases">
        <title>Fifty Aureobasidium pullulans genomes reveal a recombining polyextremotolerant generalist.</title>
        <authorList>
            <person name="Gostincar C."/>
            <person name="Turk M."/>
            <person name="Zajc J."/>
            <person name="Gunde-Cimerman N."/>
        </authorList>
    </citation>
    <scope>NUCLEOTIDE SEQUENCE [LARGE SCALE GENOMIC DNA]</scope>
    <source>
        <strain evidence="2 3">EXF-6604</strain>
    </source>
</reference>
<dbReference type="Pfam" id="PF01636">
    <property type="entry name" value="APH"/>
    <property type="match status" value="1"/>
</dbReference>
<feature type="domain" description="Aminoglycoside phosphotransferase" evidence="1">
    <location>
        <begin position="19"/>
        <end position="251"/>
    </location>
</feature>
<gene>
    <name evidence="2" type="ORF">D6D01_08668</name>
</gene>
<dbReference type="InterPro" id="IPR011009">
    <property type="entry name" value="Kinase-like_dom_sf"/>
</dbReference>